<proteinExistence type="predicted"/>
<gene>
    <name evidence="2" type="ORF">GDO78_006402</name>
</gene>
<dbReference type="SUPFAM" id="SSF81901">
    <property type="entry name" value="HCP-like"/>
    <property type="match status" value="2"/>
</dbReference>
<dbReference type="OrthoDB" id="2384430at2759"/>
<dbReference type="InterPro" id="IPR011990">
    <property type="entry name" value="TPR-like_helical_dom_sf"/>
</dbReference>
<dbReference type="EMBL" id="WNTK01000002">
    <property type="protein sequence ID" value="KAG9491022.1"/>
    <property type="molecule type" value="Genomic_DNA"/>
</dbReference>
<organism evidence="2 3">
    <name type="scientific">Eleutherodactylus coqui</name>
    <name type="common">Puerto Rican coqui</name>
    <dbReference type="NCBI Taxonomy" id="57060"/>
    <lineage>
        <taxon>Eukaryota</taxon>
        <taxon>Metazoa</taxon>
        <taxon>Chordata</taxon>
        <taxon>Craniata</taxon>
        <taxon>Vertebrata</taxon>
        <taxon>Euteleostomi</taxon>
        <taxon>Amphibia</taxon>
        <taxon>Batrachia</taxon>
        <taxon>Anura</taxon>
        <taxon>Neobatrachia</taxon>
        <taxon>Hyloidea</taxon>
        <taxon>Eleutherodactylidae</taxon>
        <taxon>Eleutherodactylinae</taxon>
        <taxon>Eleutherodactylus</taxon>
        <taxon>Eleutherodactylus</taxon>
    </lineage>
</organism>
<comment type="caution">
    <text evidence="2">The sequence shown here is derived from an EMBL/GenBank/DDBJ whole genome shotgun (WGS) entry which is preliminary data.</text>
</comment>
<dbReference type="Pfam" id="PF08238">
    <property type="entry name" value="Sel1"/>
    <property type="match status" value="5"/>
</dbReference>
<feature type="region of interest" description="Disordered" evidence="1">
    <location>
        <begin position="163"/>
        <end position="221"/>
    </location>
</feature>
<evidence type="ECO:0000256" key="1">
    <source>
        <dbReference type="SAM" id="MobiDB-lite"/>
    </source>
</evidence>
<name>A0A8J6FN59_ELECQ</name>
<evidence type="ECO:0000313" key="3">
    <source>
        <dbReference type="Proteomes" id="UP000770717"/>
    </source>
</evidence>
<dbReference type="SMART" id="SM00671">
    <property type="entry name" value="SEL1"/>
    <property type="match status" value="4"/>
</dbReference>
<protein>
    <recommendedName>
        <fullName evidence="4">Death ligand signal enhancer</fullName>
    </recommendedName>
</protein>
<dbReference type="InterPro" id="IPR052748">
    <property type="entry name" value="ISR_Activator"/>
</dbReference>
<accession>A0A8J6FN59</accession>
<feature type="compositionally biased region" description="Polar residues" evidence="1">
    <location>
        <begin position="42"/>
        <end position="52"/>
    </location>
</feature>
<dbReference type="PANTHER" id="PTHR45011:SF1">
    <property type="entry name" value="DAP3-BINDING CELL DEATH ENHANCER 1"/>
    <property type="match status" value="1"/>
</dbReference>
<dbReference type="GO" id="GO:0005739">
    <property type="term" value="C:mitochondrion"/>
    <property type="evidence" value="ECO:0007669"/>
    <property type="project" value="TreeGrafter"/>
</dbReference>
<dbReference type="GO" id="GO:0008625">
    <property type="term" value="P:extrinsic apoptotic signaling pathway via death domain receptors"/>
    <property type="evidence" value="ECO:0007669"/>
    <property type="project" value="TreeGrafter"/>
</dbReference>
<evidence type="ECO:0008006" key="4">
    <source>
        <dbReference type="Google" id="ProtNLM"/>
    </source>
</evidence>
<sequence>MWRIPGLVCRALNRFHVANVQGCVHGQAEPLSPSSLIPLGQNAGSKSYSSQSSDEHGGQNGQRQKKKGNFQFCTGQLPQYSVLDAFGVGAVAVFFLHLARQISFHCTNSSSREERAPQRTYLEQILASLPQCNNLSVKSHIVPNVVQPCTWNDLRLQDEANLQDADASPENSSPAPPSGALHHVSEHGESLTEGFLDVRSSCGPGTRETSTSKSAQELLEPKEEIGESLQVAASRLLDITETSVPTVLNIFGIISARDSGDYRTAFQFFQESAEAGYSKAQYNTAVCYEKGRGVGKDMAKAAELYLLAARGGHQQAKFRYARYLLTAKPEDTKSAVEMLQEAAEAGVKEAQAYLGVFYSKASHLDSQKAARYFWMAAENGDVQSRYHLGVCYEQGFGVPTSRQEALRHFERAAKSGHVGSQQKLRELQLHVTEGIASPLASLRTTTSSPCLPVLERMNIRLEAKSNFSANSTSNLGLLHSLSTGDLIRSSANSGSYLLAPVHVTGLAPPMASLRAIGVG</sequence>
<reference evidence="2" key="1">
    <citation type="thesis" date="2020" institute="ProQuest LLC" country="789 East Eisenhower Parkway, Ann Arbor, MI, USA">
        <title>Comparative Genomics and Chromosome Evolution.</title>
        <authorList>
            <person name="Mudd A.B."/>
        </authorList>
    </citation>
    <scope>NUCLEOTIDE SEQUENCE</scope>
    <source>
        <strain evidence="2">HN-11 Male</strain>
        <tissue evidence="2">Kidney and liver</tissue>
    </source>
</reference>
<dbReference type="Proteomes" id="UP000770717">
    <property type="component" value="Unassembled WGS sequence"/>
</dbReference>
<dbReference type="InterPro" id="IPR006597">
    <property type="entry name" value="Sel1-like"/>
</dbReference>
<evidence type="ECO:0000313" key="2">
    <source>
        <dbReference type="EMBL" id="KAG9491022.1"/>
    </source>
</evidence>
<keyword evidence="3" id="KW-1185">Reference proteome</keyword>
<dbReference type="Gene3D" id="1.25.40.10">
    <property type="entry name" value="Tetratricopeptide repeat domain"/>
    <property type="match status" value="1"/>
</dbReference>
<dbReference type="AlphaFoldDB" id="A0A8J6FN59"/>
<feature type="region of interest" description="Disordered" evidence="1">
    <location>
        <begin position="41"/>
        <end position="65"/>
    </location>
</feature>
<dbReference type="PANTHER" id="PTHR45011">
    <property type="entry name" value="DAP3-BINDING CELL DEATH ENHANCER 1"/>
    <property type="match status" value="1"/>
</dbReference>